<dbReference type="GO" id="GO:0051015">
    <property type="term" value="F:actin filament binding"/>
    <property type="evidence" value="ECO:0007669"/>
    <property type="project" value="TreeGrafter"/>
</dbReference>
<name>A0A1D1V085_RAMVA</name>
<feature type="region of interest" description="Disordered" evidence="2">
    <location>
        <begin position="416"/>
        <end position="438"/>
    </location>
</feature>
<dbReference type="GO" id="GO:0005886">
    <property type="term" value="C:plasma membrane"/>
    <property type="evidence" value="ECO:0007669"/>
    <property type="project" value="UniProtKB-SubCell"/>
</dbReference>
<dbReference type="SUPFAM" id="SSF53639">
    <property type="entry name" value="AraD/HMP-PK domain-like"/>
    <property type="match status" value="1"/>
</dbReference>
<organism evidence="4 5">
    <name type="scientific">Ramazzottius varieornatus</name>
    <name type="common">Water bear</name>
    <name type="synonym">Tardigrade</name>
    <dbReference type="NCBI Taxonomy" id="947166"/>
    <lineage>
        <taxon>Eukaryota</taxon>
        <taxon>Metazoa</taxon>
        <taxon>Ecdysozoa</taxon>
        <taxon>Tardigrada</taxon>
        <taxon>Eutardigrada</taxon>
        <taxon>Parachela</taxon>
        <taxon>Hypsibioidea</taxon>
        <taxon>Ramazzottiidae</taxon>
        <taxon>Ramazzottius</taxon>
    </lineage>
</organism>
<dbReference type="InterPro" id="IPR036409">
    <property type="entry name" value="Aldolase_II/adducin_N_sf"/>
</dbReference>
<keyword evidence="5" id="KW-1185">Reference proteome</keyword>
<dbReference type="Gene3D" id="3.40.225.10">
    <property type="entry name" value="Class II aldolase/adducin N-terminal domain"/>
    <property type="match status" value="1"/>
</dbReference>
<dbReference type="FunFam" id="3.40.225.10:FF:000013">
    <property type="entry name" value="Class II aldolase"/>
    <property type="match status" value="1"/>
</dbReference>
<proteinExistence type="inferred from homology"/>
<dbReference type="STRING" id="947166.A0A1D1V085"/>
<evidence type="ECO:0000256" key="1">
    <source>
        <dbReference type="ARBA" id="ARBA00006274"/>
    </source>
</evidence>
<feature type="domain" description="Class II aldolase/adducin N-terminal" evidence="3">
    <location>
        <begin position="164"/>
        <end position="346"/>
    </location>
</feature>
<feature type="compositionally biased region" description="Basic and acidic residues" evidence="2">
    <location>
        <begin position="775"/>
        <end position="784"/>
    </location>
</feature>
<dbReference type="PANTHER" id="PTHR10672:SF3">
    <property type="entry name" value="PROTEIN HU-LI TAI SHAO"/>
    <property type="match status" value="1"/>
</dbReference>
<dbReference type="NCBIfam" id="NF005451">
    <property type="entry name" value="PRK07044.1"/>
    <property type="match status" value="1"/>
</dbReference>
<dbReference type="Proteomes" id="UP000186922">
    <property type="component" value="Unassembled WGS sequence"/>
</dbReference>
<comment type="similarity">
    <text evidence="1">Belongs to the aldolase class II family. Adducin subfamily.</text>
</comment>
<dbReference type="GO" id="GO:0014069">
    <property type="term" value="C:postsynaptic density"/>
    <property type="evidence" value="ECO:0007669"/>
    <property type="project" value="TreeGrafter"/>
</dbReference>
<accession>A0A1D1V085</accession>
<evidence type="ECO:0000313" key="4">
    <source>
        <dbReference type="EMBL" id="GAU92113.1"/>
    </source>
</evidence>
<dbReference type="InterPro" id="IPR001303">
    <property type="entry name" value="Aldolase_II/adducin_N"/>
</dbReference>
<dbReference type="OrthoDB" id="3238794at2759"/>
<dbReference type="PANTHER" id="PTHR10672">
    <property type="entry name" value="ADDUCIN"/>
    <property type="match status" value="1"/>
</dbReference>
<feature type="region of interest" description="Disordered" evidence="2">
    <location>
        <begin position="637"/>
        <end position="784"/>
    </location>
</feature>
<sequence length="784" mass="86687">MTDLRVWENGHGDATTVRHAVQNGHGPVNGVVQNGQHTRFMNENFDPDDPEYVREMQRPAIVTEDLQEMKRRERVSAVLKSASFRDELETIIQDAMKAGCNPTSLLALQQISELVLPQNRFNQAGMLTSSAQSPRGGAAPIIPVADIRGVDALNYNKGEKHLRCKLASLYRLVDQLGWTHGIYNHITVRASSEHDHFLINPFGLLYREITASSLVKVDLSGQIVDPGSTTLGINPAGYLLHSAIHGARPDLKCVIHFHTGSCAAVASMKQGLLPISQEAGILGNISYHEYGGILVDEAERDRIIRSLGPFNKIMLLRNHGIVAAGTTIEEAFHYAFNLVAACETQIRAMSAGIDNLLLMSSETAHQAHEVASNVGGIQGHGSGKKWKIGELEWEAWMRSMDNQGYRTGHVYKNPLIRTDQSGRPRTNQDVEIPPSAFGLSGYGDDDTIGMLLKEYLERKKGFEKVRWLNTPNAYQKVELLETGTNEPKKVTKWVQDNTSPSPGGTPIKVNNLQFSPLGTDVREFRAKQQQMKDKRNQGLISSGPESRVLEGVTWDEADRMPDALMSGPGDRLITVGAVSKGIIRRDQQHNVGAYQATYQRNPFDSNTPEDVEQYLLEVKKKKQGSADGHSADQYEIRMEQQQPSSARESHPRQPLAPQSDNTQTFVRQSKTPPPTPSTTKTDASPTNFSRSKSERFGKVPRSGTFPGRSAPSELQRTEEDDGDTGSEPTSPSSERALRKSDTLDSGDLENTKSDKKKKKKGFRMPSFSLGRKKSKEGLHGESEL</sequence>
<reference evidence="4 5" key="1">
    <citation type="journal article" date="2016" name="Nat. Commun.">
        <title>Extremotolerant tardigrade genome and improved radiotolerance of human cultured cells by tardigrade-unique protein.</title>
        <authorList>
            <person name="Hashimoto T."/>
            <person name="Horikawa D.D."/>
            <person name="Saito Y."/>
            <person name="Kuwahara H."/>
            <person name="Kozuka-Hata H."/>
            <person name="Shin-I T."/>
            <person name="Minakuchi Y."/>
            <person name="Ohishi K."/>
            <person name="Motoyama A."/>
            <person name="Aizu T."/>
            <person name="Enomoto A."/>
            <person name="Kondo K."/>
            <person name="Tanaka S."/>
            <person name="Hara Y."/>
            <person name="Koshikawa S."/>
            <person name="Sagara H."/>
            <person name="Miura T."/>
            <person name="Yokobori S."/>
            <person name="Miyagawa K."/>
            <person name="Suzuki Y."/>
            <person name="Kubo T."/>
            <person name="Oyama M."/>
            <person name="Kohara Y."/>
            <person name="Fujiyama A."/>
            <person name="Arakawa K."/>
            <person name="Katayama T."/>
            <person name="Toyoda A."/>
            <person name="Kunieda T."/>
        </authorList>
    </citation>
    <scope>NUCLEOTIDE SEQUENCE [LARGE SCALE GENOMIC DNA]</scope>
    <source>
        <strain evidence="4 5">YOKOZUNA-1</strain>
    </source>
</reference>
<dbReference type="SMART" id="SM01007">
    <property type="entry name" value="Aldolase_II"/>
    <property type="match status" value="1"/>
</dbReference>
<comment type="caution">
    <text evidence="4">The sequence shown here is derived from an EMBL/GenBank/DDBJ whole genome shotgun (WGS) entry which is preliminary data.</text>
</comment>
<dbReference type="AlphaFoldDB" id="A0A1D1V085"/>
<evidence type="ECO:0000256" key="2">
    <source>
        <dbReference type="SAM" id="MobiDB-lite"/>
    </source>
</evidence>
<protein>
    <recommendedName>
        <fullName evidence="3">Class II aldolase/adducin N-terminal domain-containing protein</fullName>
    </recommendedName>
</protein>
<dbReference type="GO" id="GO:0005856">
    <property type="term" value="C:cytoskeleton"/>
    <property type="evidence" value="ECO:0007669"/>
    <property type="project" value="TreeGrafter"/>
</dbReference>
<gene>
    <name evidence="4" type="primary">RvY_04238-1</name>
    <name evidence="4" type="synonym">RvY_04238.1</name>
    <name evidence="4" type="ORF">RvY_04238</name>
</gene>
<evidence type="ECO:0000259" key="3">
    <source>
        <dbReference type="SMART" id="SM01007"/>
    </source>
</evidence>
<evidence type="ECO:0000313" key="5">
    <source>
        <dbReference type="Proteomes" id="UP000186922"/>
    </source>
</evidence>
<feature type="compositionally biased region" description="Low complexity" evidence="2">
    <location>
        <begin position="677"/>
        <end position="686"/>
    </location>
</feature>
<dbReference type="Pfam" id="PF00596">
    <property type="entry name" value="Aldolase_II"/>
    <property type="match status" value="1"/>
</dbReference>
<dbReference type="EMBL" id="BDGG01000002">
    <property type="protein sequence ID" value="GAU92113.1"/>
    <property type="molecule type" value="Genomic_DNA"/>
</dbReference>
<feature type="compositionally biased region" description="Polar residues" evidence="2">
    <location>
        <begin position="656"/>
        <end position="668"/>
    </location>
</feature>
<dbReference type="InterPro" id="IPR051017">
    <property type="entry name" value="Aldolase-II_Adducin_sf"/>
</dbReference>